<accession>A0ABP1PB92</accession>
<dbReference type="Pfam" id="PF00047">
    <property type="entry name" value="ig"/>
    <property type="match status" value="1"/>
</dbReference>
<comment type="caution">
    <text evidence="3">The sequence shown here is derived from an EMBL/GenBank/DDBJ whole genome shotgun (WGS) entry which is preliminary data.</text>
</comment>
<dbReference type="InterPro" id="IPR036179">
    <property type="entry name" value="Ig-like_dom_sf"/>
</dbReference>
<evidence type="ECO:0000313" key="4">
    <source>
        <dbReference type="Proteomes" id="UP001642520"/>
    </source>
</evidence>
<keyword evidence="1" id="KW-0472">Membrane</keyword>
<name>A0ABP1PB92_XYLVO</name>
<dbReference type="SUPFAM" id="SSF48726">
    <property type="entry name" value="Immunoglobulin"/>
    <property type="match status" value="2"/>
</dbReference>
<dbReference type="InterPro" id="IPR003598">
    <property type="entry name" value="Ig_sub2"/>
</dbReference>
<proteinExistence type="predicted"/>
<protein>
    <recommendedName>
        <fullName evidence="2">Ig-like domain-containing protein</fullName>
    </recommendedName>
</protein>
<dbReference type="Proteomes" id="UP001642520">
    <property type="component" value="Unassembled WGS sequence"/>
</dbReference>
<keyword evidence="1" id="KW-0812">Transmembrane</keyword>
<feature type="domain" description="Ig-like" evidence="2">
    <location>
        <begin position="199"/>
        <end position="294"/>
    </location>
</feature>
<dbReference type="Gene3D" id="2.60.40.10">
    <property type="entry name" value="Immunoglobulins"/>
    <property type="match status" value="2"/>
</dbReference>
<dbReference type="EMBL" id="CAXAJV020001300">
    <property type="protein sequence ID" value="CAL7950530.1"/>
    <property type="molecule type" value="Genomic_DNA"/>
</dbReference>
<feature type="domain" description="Ig-like" evidence="2">
    <location>
        <begin position="74"/>
        <end position="172"/>
    </location>
</feature>
<dbReference type="InterPro" id="IPR003599">
    <property type="entry name" value="Ig_sub"/>
</dbReference>
<keyword evidence="4" id="KW-1185">Reference proteome</keyword>
<dbReference type="PANTHER" id="PTHR23279">
    <property type="entry name" value="DEFECTIVE PROBOSCIS EXTENSION RESPONSE DPR -RELATED"/>
    <property type="match status" value="1"/>
</dbReference>
<dbReference type="Pfam" id="PF07686">
    <property type="entry name" value="V-set"/>
    <property type="match status" value="1"/>
</dbReference>
<evidence type="ECO:0000259" key="2">
    <source>
        <dbReference type="PROSITE" id="PS50835"/>
    </source>
</evidence>
<reference evidence="3 4" key="1">
    <citation type="submission" date="2024-08" db="EMBL/GenBank/DDBJ databases">
        <authorList>
            <person name="Will J Nash"/>
            <person name="Angela Man"/>
            <person name="Seanna McTaggart"/>
            <person name="Kendall Baker"/>
            <person name="Tom Barker"/>
            <person name="Leah Catchpole"/>
            <person name="Alex Durrant"/>
            <person name="Karim Gharbi"/>
            <person name="Naomi Irish"/>
            <person name="Gemy Kaithakottil"/>
            <person name="Debby Ku"/>
            <person name="Aaliyah Providence"/>
            <person name="Felix Shaw"/>
            <person name="David Swarbreck"/>
            <person name="Chris Watkins"/>
            <person name="Ann M. McCartney"/>
            <person name="Giulio Formenti"/>
            <person name="Alice Mouton"/>
            <person name="Noel Vella"/>
            <person name="Bjorn M von Reumont"/>
            <person name="Adriana Vella"/>
            <person name="Wilfried Haerty"/>
        </authorList>
    </citation>
    <scope>NUCLEOTIDE SEQUENCE [LARGE SCALE GENOMIC DNA]</scope>
</reference>
<evidence type="ECO:0000256" key="1">
    <source>
        <dbReference type="SAM" id="Phobius"/>
    </source>
</evidence>
<evidence type="ECO:0000313" key="3">
    <source>
        <dbReference type="EMBL" id="CAL7950530.1"/>
    </source>
</evidence>
<dbReference type="InterPro" id="IPR013151">
    <property type="entry name" value="Immunoglobulin_dom"/>
</dbReference>
<dbReference type="InterPro" id="IPR013106">
    <property type="entry name" value="Ig_V-set"/>
</dbReference>
<feature type="transmembrane region" description="Helical" evidence="1">
    <location>
        <begin position="25"/>
        <end position="49"/>
    </location>
</feature>
<dbReference type="SMART" id="SM00408">
    <property type="entry name" value="IGc2"/>
    <property type="match status" value="2"/>
</dbReference>
<dbReference type="PROSITE" id="PS50835">
    <property type="entry name" value="IG_LIKE"/>
    <property type="match status" value="2"/>
</dbReference>
<gene>
    <name evidence="3" type="ORF">XYLVIOL_LOCUS10011</name>
</gene>
<dbReference type="SMART" id="SM00409">
    <property type="entry name" value="IG"/>
    <property type="match status" value="2"/>
</dbReference>
<dbReference type="PANTHER" id="PTHR23279:SF41">
    <property type="entry name" value="DEFECTIVE PROBOSCIS EXTENSION RESPONSE 4-RELATED"/>
    <property type="match status" value="1"/>
</dbReference>
<dbReference type="InterPro" id="IPR037448">
    <property type="entry name" value="Zig-8"/>
</dbReference>
<sequence>MMGPRIGGLASGKKLDLCQKPRHTWTVLLVYLGICALLPVTISSVPLQLRGISKESLQRRSNDGNNDSSEGDLPVFEPTAANVSAFVGQSVYLPCRVRNLGDKVVSWMRSKDLHILTSGNTLFSSDTRFGPQHTPGSDAWTLRLDNARKTDSGKYECQVNTEPKMMYAVQLSVRDPDKPEGYDEPHSQQTRISYESTAPVASIMGPREQKVPSGSTITLRCVILSPYQTRPIRGVQWLRDNKLLTFQAARGGINVETERGAARTVSELTLAAVTPNDVGKYSCRPTEGRTDTVMLIVEPGERTEAMQRDAGYVSSGCDVRLWAGLLLPFSWFLILARNSQTFLQ</sequence>
<dbReference type="InterPro" id="IPR007110">
    <property type="entry name" value="Ig-like_dom"/>
</dbReference>
<dbReference type="InterPro" id="IPR013783">
    <property type="entry name" value="Ig-like_fold"/>
</dbReference>
<keyword evidence="1" id="KW-1133">Transmembrane helix</keyword>
<organism evidence="3 4">
    <name type="scientific">Xylocopa violacea</name>
    <name type="common">Violet carpenter bee</name>
    <name type="synonym">Apis violacea</name>
    <dbReference type="NCBI Taxonomy" id="135666"/>
    <lineage>
        <taxon>Eukaryota</taxon>
        <taxon>Metazoa</taxon>
        <taxon>Ecdysozoa</taxon>
        <taxon>Arthropoda</taxon>
        <taxon>Hexapoda</taxon>
        <taxon>Insecta</taxon>
        <taxon>Pterygota</taxon>
        <taxon>Neoptera</taxon>
        <taxon>Endopterygota</taxon>
        <taxon>Hymenoptera</taxon>
        <taxon>Apocrita</taxon>
        <taxon>Aculeata</taxon>
        <taxon>Apoidea</taxon>
        <taxon>Anthophila</taxon>
        <taxon>Apidae</taxon>
        <taxon>Xylocopa</taxon>
        <taxon>Xylocopa</taxon>
    </lineage>
</organism>